<evidence type="ECO:0000256" key="1">
    <source>
        <dbReference type="ARBA" id="ARBA00022490"/>
    </source>
</evidence>
<keyword evidence="8 11" id="KW-0573">Peptidoglycan synthesis</keyword>
<dbReference type="InterPro" id="IPR004101">
    <property type="entry name" value="Mur_ligase_C"/>
</dbReference>
<evidence type="ECO:0000259" key="12">
    <source>
        <dbReference type="Pfam" id="PF01225"/>
    </source>
</evidence>
<evidence type="ECO:0000256" key="3">
    <source>
        <dbReference type="ARBA" id="ARBA00022618"/>
    </source>
</evidence>
<dbReference type="InterPro" id="IPR051046">
    <property type="entry name" value="MurCDEF_CellWall_CoF430Synth"/>
</dbReference>
<evidence type="ECO:0000256" key="4">
    <source>
        <dbReference type="ARBA" id="ARBA00022741"/>
    </source>
</evidence>
<dbReference type="Gene3D" id="3.90.190.20">
    <property type="entry name" value="Mur ligase, C-terminal domain"/>
    <property type="match status" value="1"/>
</dbReference>
<dbReference type="InterPro" id="IPR005863">
    <property type="entry name" value="UDP-N-AcMur_synth"/>
</dbReference>
<dbReference type="EMBL" id="CP014639">
    <property type="protein sequence ID" value="ANH78698.1"/>
    <property type="molecule type" value="Genomic_DNA"/>
</dbReference>
<proteinExistence type="predicted"/>
<dbReference type="PANTHER" id="PTHR43024:SF1">
    <property type="entry name" value="UDP-N-ACETYLMURAMOYL-TRIPEPTIDE--D-ALANYL-D-ALANINE LIGASE"/>
    <property type="match status" value="1"/>
</dbReference>
<dbReference type="InterPro" id="IPR000713">
    <property type="entry name" value="Mur_ligase_N"/>
</dbReference>
<dbReference type="GO" id="GO:0051301">
    <property type="term" value="P:cell division"/>
    <property type="evidence" value="ECO:0007669"/>
    <property type="project" value="UniProtKB-KW"/>
</dbReference>
<evidence type="ECO:0000256" key="5">
    <source>
        <dbReference type="ARBA" id="ARBA00022840"/>
    </source>
</evidence>
<evidence type="ECO:0000256" key="6">
    <source>
        <dbReference type="ARBA" id="ARBA00022842"/>
    </source>
</evidence>
<dbReference type="SUPFAM" id="SSF63418">
    <property type="entry name" value="MurE/MurF N-terminal domain"/>
    <property type="match status" value="1"/>
</dbReference>
<comment type="pathway">
    <text evidence="11">Cell wall biogenesis; peptidoglycan biosynthesis.</text>
</comment>
<keyword evidence="16" id="KW-1185">Reference proteome</keyword>
<dbReference type="InterPro" id="IPR036615">
    <property type="entry name" value="Mur_ligase_C_dom_sf"/>
</dbReference>
<keyword evidence="5" id="KW-0067">ATP-binding</keyword>
<evidence type="ECO:0000313" key="16">
    <source>
        <dbReference type="Proteomes" id="UP000078162"/>
    </source>
</evidence>
<dbReference type="GO" id="GO:0005524">
    <property type="term" value="F:ATP binding"/>
    <property type="evidence" value="ECO:0007669"/>
    <property type="project" value="UniProtKB-KW"/>
</dbReference>
<dbReference type="NCBIfam" id="TIGR01143">
    <property type="entry name" value="murF"/>
    <property type="match status" value="1"/>
</dbReference>
<feature type="domain" description="Mur ligase C-terminal" evidence="13">
    <location>
        <begin position="303"/>
        <end position="424"/>
    </location>
</feature>
<sequence>MLSEAMCPKSGKKISGIAIDSRQVHPGDLFFALPGAITDGHQFLAEAAKAGAIAAVVSKEYQGKDFGLELVVVEDPKKALQEAGRNQYNLFQGSIIGITGSLGKTTTKEFSKTLLASSFKVHASPKSYNSQLTVPLSLLMADGDEDLIILEMGVSEPGNMENLLSIVQPDISVITQVNSQHALHFPTGIEGILQEKSQILEKSQIQFLPKDSPWYPDLLKRSVSAEKFSFSFHDTSADFYYKTIRANTIVIQTPEGDYDLPISFPYKPAYINLLIAVAFAWLFDVSLDSLIHSLPNLQLPPMRFEQNMKNGVQVINDVYNACPEAMLAALDALPTPYEGGKIILVLGHMSELGMYSKEGHCIVAKKALAKAQKIFFIGEYWAPIQPIVQDYTCDVDFYPSAQDVKDVLKSVIQQGDVILLKGARALALESLLSCF</sequence>
<keyword evidence="4" id="KW-0547">Nucleotide-binding</keyword>
<feature type="domain" description="Mur ligase central" evidence="14">
    <location>
        <begin position="98"/>
        <end position="279"/>
    </location>
</feature>
<dbReference type="EC" id="6.3.2.10" evidence="11"/>
<dbReference type="STRING" id="1806891.Cs308_0528"/>
<organism evidence="15 16">
    <name type="scientific">Candidatus Chlamydia sanziniae</name>
    <dbReference type="NCBI Taxonomy" id="1806891"/>
    <lineage>
        <taxon>Bacteria</taxon>
        <taxon>Pseudomonadati</taxon>
        <taxon>Chlamydiota</taxon>
        <taxon>Chlamydiia</taxon>
        <taxon>Chlamydiales</taxon>
        <taxon>Chlamydiaceae</taxon>
        <taxon>Chlamydia/Chlamydophila group</taxon>
        <taxon>Chlamydia</taxon>
    </lineage>
</organism>
<dbReference type="GO" id="GO:0008360">
    <property type="term" value="P:regulation of cell shape"/>
    <property type="evidence" value="ECO:0007669"/>
    <property type="project" value="UniProtKB-KW"/>
</dbReference>
<evidence type="ECO:0000256" key="9">
    <source>
        <dbReference type="ARBA" id="ARBA00023306"/>
    </source>
</evidence>
<dbReference type="GO" id="GO:0047480">
    <property type="term" value="F:UDP-N-acetylmuramoyl-tripeptide-D-alanyl-D-alanine ligase activity"/>
    <property type="evidence" value="ECO:0007669"/>
    <property type="project" value="UniProtKB-EC"/>
</dbReference>
<keyword evidence="3 11" id="KW-0132">Cell division</keyword>
<keyword evidence="6" id="KW-0460">Magnesium</keyword>
<dbReference type="Pfam" id="PF08245">
    <property type="entry name" value="Mur_ligase_M"/>
    <property type="match status" value="1"/>
</dbReference>
<evidence type="ECO:0000256" key="2">
    <source>
        <dbReference type="ARBA" id="ARBA00022598"/>
    </source>
</evidence>
<evidence type="ECO:0000313" key="15">
    <source>
        <dbReference type="EMBL" id="ANH78698.1"/>
    </source>
</evidence>
<dbReference type="GO" id="GO:0071555">
    <property type="term" value="P:cell wall organization"/>
    <property type="evidence" value="ECO:0007669"/>
    <property type="project" value="UniProtKB-KW"/>
</dbReference>
<protein>
    <recommendedName>
        <fullName evidence="11">UDP-N-acetylmuramoyl-tripeptide--D-alanyl-D-alanine ligase</fullName>
        <ecNumber evidence="11">6.3.2.10</ecNumber>
    </recommendedName>
</protein>
<gene>
    <name evidence="15" type="ORF">Cs308_0528</name>
</gene>
<dbReference type="UniPathway" id="UPA00219"/>
<evidence type="ECO:0000259" key="14">
    <source>
        <dbReference type="Pfam" id="PF08245"/>
    </source>
</evidence>
<keyword evidence="1" id="KW-0963">Cytoplasm</keyword>
<comment type="function">
    <text evidence="11">Involved in cell wall formation. Catalyzes the final step in the synthesis of UDP-N-acetylmuramoyl-pentapeptide, the precursor of murein.</text>
</comment>
<reference evidence="16" key="1">
    <citation type="submission" date="2016-03" db="EMBL/GenBank/DDBJ databases">
        <title>Culture-independent genomics supports pathogen discovery for uncultivable bacteria within the genus Chlamydia.</title>
        <authorList>
            <person name="Taylor-Brown A."/>
            <person name="Bachmann N.L."/>
            <person name="Borel N."/>
            <person name="Polkinghorne A."/>
        </authorList>
    </citation>
    <scope>NUCLEOTIDE SEQUENCE [LARGE SCALE GENOMIC DNA]</scope>
    <source>
        <strain evidence="16">2742-308</strain>
    </source>
</reference>
<evidence type="ECO:0000256" key="10">
    <source>
        <dbReference type="ARBA" id="ARBA00023316"/>
    </source>
</evidence>
<comment type="subcellular location">
    <subcellularLocation>
        <location evidence="11">Cytoplasm</location>
    </subcellularLocation>
</comment>
<dbReference type="InterPro" id="IPR035911">
    <property type="entry name" value="MurE/MurF_N"/>
</dbReference>
<keyword evidence="7 11" id="KW-0133">Cell shape</keyword>
<dbReference type="KEGG" id="csaz:Cs308_0528"/>
<dbReference type="InterPro" id="IPR013221">
    <property type="entry name" value="Mur_ligase_cen"/>
</dbReference>
<keyword evidence="9 11" id="KW-0131">Cell cycle</keyword>
<dbReference type="Gene3D" id="3.40.1190.10">
    <property type="entry name" value="Mur-like, catalytic domain"/>
    <property type="match status" value="1"/>
</dbReference>
<dbReference type="GO" id="GO:0005737">
    <property type="term" value="C:cytoplasm"/>
    <property type="evidence" value="ECO:0007669"/>
    <property type="project" value="UniProtKB-SubCell"/>
</dbReference>
<dbReference type="Pfam" id="PF01225">
    <property type="entry name" value="Mur_ligase"/>
    <property type="match status" value="1"/>
</dbReference>
<keyword evidence="2 15" id="KW-0436">Ligase</keyword>
<dbReference type="Pfam" id="PF02875">
    <property type="entry name" value="Mur_ligase_C"/>
    <property type="match status" value="1"/>
</dbReference>
<dbReference type="AlphaFoldDB" id="A0A1A9HUM9"/>
<evidence type="ECO:0000256" key="8">
    <source>
        <dbReference type="ARBA" id="ARBA00022984"/>
    </source>
</evidence>
<dbReference type="Proteomes" id="UP000078162">
    <property type="component" value="Chromosome"/>
</dbReference>
<dbReference type="GO" id="GO:0008766">
    <property type="term" value="F:UDP-N-acetylmuramoylalanyl-D-glutamyl-2,6-diaminopimelate-D-alanyl-D-alanine ligase activity"/>
    <property type="evidence" value="ECO:0007669"/>
    <property type="project" value="RHEA"/>
</dbReference>
<dbReference type="PATRIC" id="fig|1806891.3.peg.520"/>
<dbReference type="SUPFAM" id="SSF53623">
    <property type="entry name" value="MurD-like peptide ligases, catalytic domain"/>
    <property type="match status" value="1"/>
</dbReference>
<evidence type="ECO:0000259" key="13">
    <source>
        <dbReference type="Pfam" id="PF02875"/>
    </source>
</evidence>
<feature type="domain" description="Mur ligase N-terminal catalytic" evidence="12">
    <location>
        <begin position="13"/>
        <end position="71"/>
    </location>
</feature>
<name>A0A1A9HUM9_9CHLA</name>
<comment type="catalytic activity">
    <reaction evidence="11">
        <text>D-alanyl-D-alanine + UDP-N-acetyl-alpha-D-muramoyl-L-alanyl-gamma-D-glutamyl-meso-2,6-diaminopimelate + ATP = UDP-N-acetyl-alpha-D-muramoyl-L-alanyl-gamma-D-glutamyl-meso-2,6-diaminopimeloyl-D-alanyl-D-alanine + ADP + phosphate + H(+)</text>
        <dbReference type="Rhea" id="RHEA:28374"/>
        <dbReference type="ChEBI" id="CHEBI:15378"/>
        <dbReference type="ChEBI" id="CHEBI:30616"/>
        <dbReference type="ChEBI" id="CHEBI:43474"/>
        <dbReference type="ChEBI" id="CHEBI:57822"/>
        <dbReference type="ChEBI" id="CHEBI:61386"/>
        <dbReference type="ChEBI" id="CHEBI:83905"/>
        <dbReference type="ChEBI" id="CHEBI:456216"/>
        <dbReference type="EC" id="6.3.2.10"/>
    </reaction>
</comment>
<dbReference type="PANTHER" id="PTHR43024">
    <property type="entry name" value="UDP-N-ACETYLMURAMOYL-TRIPEPTIDE--D-ALANYL-D-ALANINE LIGASE"/>
    <property type="match status" value="1"/>
</dbReference>
<dbReference type="GO" id="GO:0009252">
    <property type="term" value="P:peptidoglycan biosynthetic process"/>
    <property type="evidence" value="ECO:0007669"/>
    <property type="project" value="UniProtKB-UniPathway"/>
</dbReference>
<dbReference type="Gene3D" id="3.40.1390.10">
    <property type="entry name" value="MurE/MurF, N-terminal domain"/>
    <property type="match status" value="1"/>
</dbReference>
<dbReference type="InterPro" id="IPR036565">
    <property type="entry name" value="Mur-like_cat_sf"/>
</dbReference>
<keyword evidence="10 11" id="KW-0961">Cell wall biogenesis/degradation</keyword>
<dbReference type="SUPFAM" id="SSF53244">
    <property type="entry name" value="MurD-like peptide ligases, peptide-binding domain"/>
    <property type="match status" value="1"/>
</dbReference>
<accession>A0A1A9HUM9</accession>
<evidence type="ECO:0000256" key="7">
    <source>
        <dbReference type="ARBA" id="ARBA00022960"/>
    </source>
</evidence>
<evidence type="ECO:0000256" key="11">
    <source>
        <dbReference type="RuleBase" id="RU004136"/>
    </source>
</evidence>